<evidence type="ECO:0000313" key="8">
    <source>
        <dbReference type="EMBL" id="KAF4387511.1"/>
    </source>
</evidence>
<evidence type="ECO:0000256" key="6">
    <source>
        <dbReference type="SAM" id="Phobius"/>
    </source>
</evidence>
<feature type="chain" id="PRO_5029673479" description="Gamma-interferon-inducible lysosomal thiol reductase" evidence="7">
    <location>
        <begin position="25"/>
        <end position="327"/>
    </location>
</feature>
<dbReference type="GO" id="GO:0016671">
    <property type="term" value="F:oxidoreductase activity, acting on a sulfur group of donors, disulfide as acceptor"/>
    <property type="evidence" value="ECO:0007669"/>
    <property type="project" value="InterPro"/>
</dbReference>
<evidence type="ECO:0000256" key="1">
    <source>
        <dbReference type="ARBA" id="ARBA00004613"/>
    </source>
</evidence>
<proteinExistence type="inferred from homology"/>
<dbReference type="InterPro" id="IPR004911">
    <property type="entry name" value="Interferon-induced_GILT"/>
</dbReference>
<comment type="caution">
    <text evidence="8">The sequence shown here is derived from an EMBL/GenBank/DDBJ whole genome shotgun (WGS) entry which is preliminary data.</text>
</comment>
<dbReference type="EMBL" id="JAATIP010000038">
    <property type="protein sequence ID" value="KAF4387511.1"/>
    <property type="molecule type" value="Genomic_DNA"/>
</dbReference>
<keyword evidence="4 7" id="KW-0732">Signal</keyword>
<keyword evidence="6" id="KW-0812">Transmembrane</keyword>
<keyword evidence="6" id="KW-1133">Transmembrane helix</keyword>
<keyword evidence="3" id="KW-0964">Secreted</keyword>
<protein>
    <recommendedName>
        <fullName evidence="10">Gamma-interferon-inducible lysosomal thiol reductase</fullName>
    </recommendedName>
</protein>
<sequence length="327" mass="36690">MAFSRRTIALLSLISLYLFLFVSLQPTSILASKARVLPSNSEKVSLGLYYESLCPYSANFIVNYLVKIFEDDLLSIVDLKLFPWGNAKIRGNSTVVCQLGYRNLQRLVVSPLLLCFSMTILSFHFIAKNSYGAHGPYECLLNTVEACAIDAWPELNKHFPFIYCIEALVQERKYLQWETCYEKLGLDPKHVNECYKSEAGKELELQYGAETDALQPPHRYVPWVVVDGQPLYEDYENFLSYICKAYKGPAVPTSCSELSLRNFDVEGAKPGHFVSYKDQGERASLMGKNKISHGIMDEPDEYGGPGIGTKSSGSVSVVSCHSYLAMC</sequence>
<evidence type="ECO:0000256" key="5">
    <source>
        <dbReference type="ARBA" id="ARBA00023180"/>
    </source>
</evidence>
<reference evidence="8 9" key="1">
    <citation type="journal article" date="2020" name="bioRxiv">
        <title>Sequence and annotation of 42 cannabis genomes reveals extensive copy number variation in cannabinoid synthesis and pathogen resistance genes.</title>
        <authorList>
            <person name="Mckernan K.J."/>
            <person name="Helbert Y."/>
            <person name="Kane L.T."/>
            <person name="Ebling H."/>
            <person name="Zhang L."/>
            <person name="Liu B."/>
            <person name="Eaton Z."/>
            <person name="Mclaughlin S."/>
            <person name="Kingan S."/>
            <person name="Baybayan P."/>
            <person name="Concepcion G."/>
            <person name="Jordan M."/>
            <person name="Riva A."/>
            <person name="Barbazuk W."/>
            <person name="Harkins T."/>
        </authorList>
    </citation>
    <scope>NUCLEOTIDE SEQUENCE [LARGE SCALE GENOMIC DNA]</scope>
    <source>
        <strain evidence="9">cv. Jamaican Lion 4</strain>
        <tissue evidence="8">Leaf</tissue>
    </source>
</reference>
<evidence type="ECO:0000256" key="2">
    <source>
        <dbReference type="ARBA" id="ARBA00005679"/>
    </source>
</evidence>
<dbReference type="SUPFAM" id="SSF52833">
    <property type="entry name" value="Thioredoxin-like"/>
    <property type="match status" value="1"/>
</dbReference>
<evidence type="ECO:0008006" key="10">
    <source>
        <dbReference type="Google" id="ProtNLM"/>
    </source>
</evidence>
<accession>A0A7J6GXJ9</accession>
<feature type="transmembrane region" description="Helical" evidence="6">
    <location>
        <begin position="107"/>
        <end position="127"/>
    </location>
</feature>
<dbReference type="Proteomes" id="UP000525078">
    <property type="component" value="Unassembled WGS sequence"/>
</dbReference>
<evidence type="ECO:0000256" key="7">
    <source>
        <dbReference type="SAM" id="SignalP"/>
    </source>
</evidence>
<evidence type="ECO:0000313" key="9">
    <source>
        <dbReference type="Proteomes" id="UP000525078"/>
    </source>
</evidence>
<keyword evidence="5" id="KW-0325">Glycoprotein</keyword>
<dbReference type="Pfam" id="PF03227">
    <property type="entry name" value="GILT"/>
    <property type="match status" value="2"/>
</dbReference>
<organism evidence="8 9">
    <name type="scientific">Cannabis sativa</name>
    <name type="common">Hemp</name>
    <name type="synonym">Marijuana</name>
    <dbReference type="NCBI Taxonomy" id="3483"/>
    <lineage>
        <taxon>Eukaryota</taxon>
        <taxon>Viridiplantae</taxon>
        <taxon>Streptophyta</taxon>
        <taxon>Embryophyta</taxon>
        <taxon>Tracheophyta</taxon>
        <taxon>Spermatophyta</taxon>
        <taxon>Magnoliopsida</taxon>
        <taxon>eudicotyledons</taxon>
        <taxon>Gunneridae</taxon>
        <taxon>Pentapetalae</taxon>
        <taxon>rosids</taxon>
        <taxon>fabids</taxon>
        <taxon>Rosales</taxon>
        <taxon>Cannabaceae</taxon>
        <taxon>Cannabis</taxon>
    </lineage>
</organism>
<comment type="similarity">
    <text evidence="2">Belongs to the GILT family.</text>
</comment>
<keyword evidence="6" id="KW-0472">Membrane</keyword>
<dbReference type="PANTHER" id="PTHR13234:SF8">
    <property type="entry name" value="GAMMA-INTERFERON-INDUCIBLE LYSOSOMAL THIOL REDUCTASE"/>
    <property type="match status" value="1"/>
</dbReference>
<evidence type="ECO:0000256" key="4">
    <source>
        <dbReference type="ARBA" id="ARBA00022729"/>
    </source>
</evidence>
<dbReference type="AlphaFoldDB" id="A0A7J6GXJ9"/>
<feature type="transmembrane region" description="Helical" evidence="6">
    <location>
        <begin position="47"/>
        <end position="66"/>
    </location>
</feature>
<dbReference type="PANTHER" id="PTHR13234">
    <property type="entry name" value="GAMMA-INTERFERON INDUCIBLE LYSOSOMAL THIOL REDUCTASE GILT"/>
    <property type="match status" value="1"/>
</dbReference>
<dbReference type="GO" id="GO:0005576">
    <property type="term" value="C:extracellular region"/>
    <property type="evidence" value="ECO:0007669"/>
    <property type="project" value="UniProtKB-SubCell"/>
</dbReference>
<dbReference type="InterPro" id="IPR036249">
    <property type="entry name" value="Thioredoxin-like_sf"/>
</dbReference>
<evidence type="ECO:0000256" key="3">
    <source>
        <dbReference type="ARBA" id="ARBA00022525"/>
    </source>
</evidence>
<gene>
    <name evidence="8" type="ORF">F8388_011659</name>
</gene>
<name>A0A7J6GXJ9_CANSA</name>
<feature type="signal peptide" evidence="7">
    <location>
        <begin position="1"/>
        <end position="24"/>
    </location>
</feature>
<comment type="subcellular location">
    <subcellularLocation>
        <location evidence="1">Secreted</location>
    </subcellularLocation>
</comment>